<dbReference type="GO" id="GO:0008381">
    <property type="term" value="F:mechanosensitive monoatomic ion channel activity"/>
    <property type="evidence" value="ECO:0007669"/>
    <property type="project" value="InterPro"/>
</dbReference>
<dbReference type="InterPro" id="IPR023408">
    <property type="entry name" value="MscS_beta-dom_sf"/>
</dbReference>
<dbReference type="InterPro" id="IPR010920">
    <property type="entry name" value="LSM_dom_sf"/>
</dbReference>
<dbReference type="InterPro" id="IPR045275">
    <property type="entry name" value="MscS_archaea/bacteria_type"/>
</dbReference>
<comment type="function">
    <text evidence="6">Mechanosensitive channel that participates in the regulation of osmotic pressure changes within the cell, opening in response to stretch forces in the membrane lipid bilayer, without the need for other proteins. Contributes to normal resistance to hypoosmotic shock. Forms an ion channel of 1.0 nanosiemens conductance with a slight preference for anions.</text>
</comment>
<feature type="transmembrane region" description="Helical" evidence="6">
    <location>
        <begin position="120"/>
        <end position="143"/>
    </location>
</feature>
<keyword evidence="6" id="KW-0407">Ion channel</keyword>
<protein>
    <recommendedName>
        <fullName evidence="6">Small-conductance mechanosensitive channel</fullName>
    </recommendedName>
</protein>
<dbReference type="RefSeq" id="WP_282588513.1">
    <property type="nucleotide sequence ID" value="NZ_JAMOIM010000041.1"/>
</dbReference>
<evidence type="ECO:0000313" key="10">
    <source>
        <dbReference type="Proteomes" id="UP001165667"/>
    </source>
</evidence>
<dbReference type="PANTHER" id="PTHR30221">
    <property type="entry name" value="SMALL-CONDUCTANCE MECHANOSENSITIVE CHANNEL"/>
    <property type="match status" value="1"/>
</dbReference>
<dbReference type="InterPro" id="IPR011066">
    <property type="entry name" value="MscS_channel_C_sf"/>
</dbReference>
<dbReference type="AlphaFoldDB" id="A0AA42CR58"/>
<evidence type="ECO:0000256" key="3">
    <source>
        <dbReference type="ARBA" id="ARBA00022692"/>
    </source>
</evidence>
<comment type="subunit">
    <text evidence="6">Homoheptamer.</text>
</comment>
<evidence type="ECO:0000256" key="6">
    <source>
        <dbReference type="RuleBase" id="RU369025"/>
    </source>
</evidence>
<evidence type="ECO:0000259" key="8">
    <source>
        <dbReference type="Pfam" id="PF00924"/>
    </source>
</evidence>
<feature type="transmembrane region" description="Helical" evidence="6">
    <location>
        <begin position="149"/>
        <end position="174"/>
    </location>
</feature>
<keyword evidence="10" id="KW-1185">Reference proteome</keyword>
<evidence type="ECO:0000256" key="4">
    <source>
        <dbReference type="ARBA" id="ARBA00022989"/>
    </source>
</evidence>
<reference evidence="9" key="1">
    <citation type="submission" date="2022-05" db="EMBL/GenBank/DDBJ databases">
        <authorList>
            <person name="Pankratov T."/>
        </authorList>
    </citation>
    <scope>NUCLEOTIDE SEQUENCE</scope>
    <source>
        <strain evidence="9">BP6-180914</strain>
    </source>
</reference>
<dbReference type="SUPFAM" id="SSF82689">
    <property type="entry name" value="Mechanosensitive channel protein MscS (YggB), C-terminal domain"/>
    <property type="match status" value="1"/>
</dbReference>
<feature type="transmembrane region" description="Helical" evidence="6">
    <location>
        <begin position="45"/>
        <end position="66"/>
    </location>
</feature>
<dbReference type="Pfam" id="PF00924">
    <property type="entry name" value="MS_channel_2nd"/>
    <property type="match status" value="1"/>
</dbReference>
<dbReference type="GO" id="GO:0005886">
    <property type="term" value="C:plasma membrane"/>
    <property type="evidence" value="ECO:0007669"/>
    <property type="project" value="UniProtKB-SubCell"/>
</dbReference>
<name>A0AA42CR58_9HYPH</name>
<comment type="caution">
    <text evidence="9">The sequence shown here is derived from an EMBL/GenBank/DDBJ whole genome shotgun (WGS) entry which is preliminary data.</text>
</comment>
<keyword evidence="4 6" id="KW-1133">Transmembrane helix</keyword>
<dbReference type="EMBL" id="JAMOIM010000041">
    <property type="protein sequence ID" value="MCW6512137.1"/>
    <property type="molecule type" value="Genomic_DNA"/>
</dbReference>
<proteinExistence type="inferred from homology"/>
<keyword evidence="2" id="KW-1003">Cell membrane</keyword>
<feature type="transmembrane region" description="Helical" evidence="6">
    <location>
        <begin position="78"/>
        <end position="100"/>
    </location>
</feature>
<keyword evidence="6" id="KW-0813">Transport</keyword>
<feature type="domain" description="Mechanosensitive ion channel MscS" evidence="8">
    <location>
        <begin position="164"/>
        <end position="238"/>
    </location>
</feature>
<evidence type="ECO:0000313" key="9">
    <source>
        <dbReference type="EMBL" id="MCW6512137.1"/>
    </source>
</evidence>
<dbReference type="Proteomes" id="UP001165667">
    <property type="component" value="Unassembled WGS sequence"/>
</dbReference>
<comment type="similarity">
    <text evidence="6">Belongs to the MscS (TC 1.A.23) family.</text>
</comment>
<keyword evidence="6" id="KW-0406">Ion transport</keyword>
<dbReference type="InterPro" id="IPR006685">
    <property type="entry name" value="MscS_channel_2nd"/>
</dbReference>
<keyword evidence="5 6" id="KW-0472">Membrane</keyword>
<keyword evidence="6" id="KW-0997">Cell inner membrane</keyword>
<dbReference type="PANTHER" id="PTHR30221:SF1">
    <property type="entry name" value="SMALL-CONDUCTANCE MECHANOSENSITIVE CHANNEL"/>
    <property type="match status" value="1"/>
</dbReference>
<dbReference type="Gene3D" id="2.30.30.60">
    <property type="match status" value="1"/>
</dbReference>
<gene>
    <name evidence="9" type="ORF">M8523_29840</name>
</gene>
<evidence type="ECO:0000256" key="5">
    <source>
        <dbReference type="ARBA" id="ARBA00023136"/>
    </source>
</evidence>
<sequence>MPNGMKNGRRESKASPEATATPDVRPHALGGRRSAAFGARRHPAFYWYLIGVFLSGLSLAIDYAFGPTTFGIDASYGPLINHLLLAVLLSSLILSSQRLVRGFLSKKTVDDNVTFFNLKLVVRLVATILVCLISLSAISQTWYTVPIALGMFSVVTGFALQTPMTSFVGWVYILSRKPYRVGDRVKIGGATGDVIDVSYFDTTLWEFGGHYLSTDHPSGRIIKFPNSIVLTEPVYNYSWKLFPYMWDEIRFYVAYNSDLDFVSAVMLAEAKDEIGLVMAERVRAYRSILDRTPVDQLDVREEPTVFFRTNEDGWLDAIVRYLVDPKEAGRVKTILIRRILAKLNAEPDRTLFPKWR</sequence>
<evidence type="ECO:0000256" key="2">
    <source>
        <dbReference type="ARBA" id="ARBA00022475"/>
    </source>
</evidence>
<comment type="subcellular location">
    <subcellularLocation>
        <location evidence="6">Cell inner membrane</location>
        <topology evidence="6">Multi-pass membrane protein</topology>
    </subcellularLocation>
    <subcellularLocation>
        <location evidence="1">Cell membrane</location>
        <topology evidence="1">Multi-pass membrane protein</topology>
    </subcellularLocation>
</comment>
<dbReference type="Gene3D" id="3.30.70.100">
    <property type="match status" value="1"/>
</dbReference>
<evidence type="ECO:0000256" key="7">
    <source>
        <dbReference type="SAM" id="MobiDB-lite"/>
    </source>
</evidence>
<keyword evidence="3 6" id="KW-0812">Transmembrane</keyword>
<feature type="region of interest" description="Disordered" evidence="7">
    <location>
        <begin position="1"/>
        <end position="27"/>
    </location>
</feature>
<accession>A0AA42CR58</accession>
<dbReference type="SUPFAM" id="SSF50182">
    <property type="entry name" value="Sm-like ribonucleoproteins"/>
    <property type="match status" value="1"/>
</dbReference>
<organism evidence="9 10">
    <name type="scientific">Lichenifustis flavocetrariae</name>
    <dbReference type="NCBI Taxonomy" id="2949735"/>
    <lineage>
        <taxon>Bacteria</taxon>
        <taxon>Pseudomonadati</taxon>
        <taxon>Pseudomonadota</taxon>
        <taxon>Alphaproteobacteria</taxon>
        <taxon>Hyphomicrobiales</taxon>
        <taxon>Lichenihabitantaceae</taxon>
        <taxon>Lichenifustis</taxon>
    </lineage>
</organism>
<evidence type="ECO:0000256" key="1">
    <source>
        <dbReference type="ARBA" id="ARBA00004651"/>
    </source>
</evidence>